<dbReference type="InterPro" id="IPR011579">
    <property type="entry name" value="ATPase_dom"/>
</dbReference>
<gene>
    <name evidence="2" type="ORF">BA92_10060</name>
</gene>
<accession>A0A0C3R4T9</accession>
<dbReference type="AlphaFoldDB" id="A0A0C3R4T9"/>
<dbReference type="Gene3D" id="3.40.50.300">
    <property type="entry name" value="P-loop containing nucleotide triphosphate hydrolases"/>
    <property type="match status" value="1"/>
</dbReference>
<feature type="domain" description="ATPase" evidence="1">
    <location>
        <begin position="20"/>
        <end position="263"/>
    </location>
</feature>
<evidence type="ECO:0000259" key="1">
    <source>
        <dbReference type="Pfam" id="PF01637"/>
    </source>
</evidence>
<dbReference type="Proteomes" id="UP000031980">
    <property type="component" value="Unassembled WGS sequence"/>
</dbReference>
<evidence type="ECO:0000313" key="3">
    <source>
        <dbReference type="Proteomes" id="UP000031980"/>
    </source>
</evidence>
<comment type="caution">
    <text evidence="2">The sequence shown here is derived from an EMBL/GenBank/DDBJ whole genome shotgun (WGS) entry which is preliminary data.</text>
</comment>
<dbReference type="SUPFAM" id="SSF52540">
    <property type="entry name" value="P-loop containing nucleoside triphosphate hydrolases"/>
    <property type="match status" value="1"/>
</dbReference>
<organism evidence="2 3">
    <name type="scientific">Sanguibacteroides justesenii</name>
    <dbReference type="NCBI Taxonomy" id="1547597"/>
    <lineage>
        <taxon>Bacteria</taxon>
        <taxon>Pseudomonadati</taxon>
        <taxon>Bacteroidota</taxon>
        <taxon>Bacteroidia</taxon>
        <taxon>Bacteroidales</taxon>
        <taxon>Porphyromonadaceae</taxon>
        <taxon>Sanguibacteroides</taxon>
    </lineage>
</organism>
<name>A0A0C3R4T9_9PORP</name>
<dbReference type="PANTHER" id="PTHR34301:SF8">
    <property type="entry name" value="ATPASE DOMAIN-CONTAINING PROTEIN"/>
    <property type="match status" value="1"/>
</dbReference>
<sequence length="384" mass="44448">MIAKIKNPFVVNGYVSEVYFCDRESETAELTGALRNERNMVVVSPRRMGKTGLIEYCFHQKEIERGYYTFFIDIYATGSLKEFVFILGKHIFTTLKSKGRKFAEHFFSAISSLRPAFKLDPVSGQPVFDIGIGEIRQPLLSLEEIFKYLESADKRCIVAIDEFQQIAKYPEKNVEAVLRTYIQQCKNTTFVFCGSQHHMMQNIFFSASRPFYQSASYMNLEPIGLEPYRKFVQNHFNKAGKKISDECITRVYNLLDGHTWYMQAVFNRLYEQLDRGEEMTVDIADFVLHMTVESNRTVYQSMVSMLSERQKEILFAIAKEGKASGITSAEFIRKHGLYSPSSVQSSVKQLLEKEFITKEENSYQIYDRFFGLWLAKTYGTGYSL</sequence>
<dbReference type="GO" id="GO:0005524">
    <property type="term" value="F:ATP binding"/>
    <property type="evidence" value="ECO:0007669"/>
    <property type="project" value="InterPro"/>
</dbReference>
<dbReference type="RefSeq" id="WP_041505268.1">
    <property type="nucleotide sequence ID" value="NZ_JPIU01000039.1"/>
</dbReference>
<evidence type="ECO:0000313" key="2">
    <source>
        <dbReference type="EMBL" id="KIO44525.1"/>
    </source>
</evidence>
<dbReference type="Pfam" id="PF01637">
    <property type="entry name" value="ATPase_2"/>
    <property type="match status" value="1"/>
</dbReference>
<dbReference type="EMBL" id="JPIU01000039">
    <property type="protein sequence ID" value="KIO44525.1"/>
    <property type="molecule type" value="Genomic_DNA"/>
</dbReference>
<proteinExistence type="predicted"/>
<dbReference type="InterPro" id="IPR027417">
    <property type="entry name" value="P-loop_NTPase"/>
</dbReference>
<dbReference type="PANTHER" id="PTHR34301">
    <property type="entry name" value="DNA-BINDING PROTEIN-RELATED"/>
    <property type="match status" value="1"/>
</dbReference>
<keyword evidence="3" id="KW-1185">Reference proteome</keyword>
<protein>
    <submittedName>
        <fullName evidence="2">ATPase</fullName>
    </submittedName>
</protein>
<reference evidence="2 3" key="1">
    <citation type="submission" date="2014-07" db="EMBL/GenBank/DDBJ databases">
        <title>Porphyromonadaceae bacterium OUH 308042 = ATCC BAA-2681 = DSM 28342 draft genome.</title>
        <authorList>
            <person name="Sydenham T.V."/>
            <person name="Hasman H."/>
            <person name="Justensen U.S."/>
        </authorList>
    </citation>
    <scope>NUCLEOTIDE SEQUENCE [LARGE SCALE GENOMIC DNA]</scope>
    <source>
        <strain evidence="2 3">OUH 308042</strain>
    </source>
</reference>